<name>A0A9X2F9C2_9SPHI</name>
<protein>
    <submittedName>
        <fullName evidence="2">Exopolyphosphatase</fullName>
    </submittedName>
</protein>
<dbReference type="RefSeq" id="WP_252589169.1">
    <property type="nucleotide sequence ID" value="NZ_JAMWYS010000053.1"/>
</dbReference>
<dbReference type="SUPFAM" id="SSF53067">
    <property type="entry name" value="Actin-like ATPase domain"/>
    <property type="match status" value="2"/>
</dbReference>
<dbReference type="Pfam" id="PF02541">
    <property type="entry name" value="Ppx-GppA"/>
    <property type="match status" value="1"/>
</dbReference>
<dbReference type="Proteomes" id="UP001155182">
    <property type="component" value="Unassembled WGS sequence"/>
</dbReference>
<accession>A0A9X2F9C2</accession>
<reference evidence="2" key="1">
    <citation type="submission" date="2022-06" db="EMBL/GenBank/DDBJ databases">
        <title>Solitalea sp. MAHUQ-68 isolated from rhizospheric soil.</title>
        <authorList>
            <person name="Huq M.A."/>
        </authorList>
    </citation>
    <scope>NUCLEOTIDE SEQUENCE</scope>
    <source>
        <strain evidence="2">MAHUQ-68</strain>
    </source>
</reference>
<dbReference type="Gene3D" id="3.30.420.40">
    <property type="match status" value="1"/>
</dbReference>
<comment type="caution">
    <text evidence="2">The sequence shown here is derived from an EMBL/GenBank/DDBJ whole genome shotgun (WGS) entry which is preliminary data.</text>
</comment>
<dbReference type="PANTHER" id="PTHR30005:SF0">
    <property type="entry name" value="RETROGRADE REGULATION PROTEIN 2"/>
    <property type="match status" value="1"/>
</dbReference>
<evidence type="ECO:0000259" key="1">
    <source>
        <dbReference type="Pfam" id="PF02541"/>
    </source>
</evidence>
<proteinExistence type="predicted"/>
<keyword evidence="3" id="KW-1185">Reference proteome</keyword>
<dbReference type="InterPro" id="IPR043129">
    <property type="entry name" value="ATPase_NBD"/>
</dbReference>
<dbReference type="PANTHER" id="PTHR30005">
    <property type="entry name" value="EXOPOLYPHOSPHATASE"/>
    <property type="match status" value="1"/>
</dbReference>
<dbReference type="GO" id="GO:0016462">
    <property type="term" value="F:pyrophosphatase activity"/>
    <property type="evidence" value="ECO:0007669"/>
    <property type="project" value="TreeGrafter"/>
</dbReference>
<sequence>MRLAVIDMGTNTFHLLIAELKNGFMAEVYKENIPVKLGEGGINKRVIVDSAFERGIKAVKHFEEKIIAHQVEALKIIGTSALRNAKNGNDFALKVKEITGYDVEIIDGDREAEFIYLGVKEAIELHNHKSLIIDIGGGSVEFIICDDQQMFWKQSFEIGASRLIQKFHLSDPITSSEIQELEAYFEETLASLFSAADAIKIDQIIGSAGSFETFADMIGHRFHTPALIDELTTYEFNMSEFEAIYEQLIHSTHKQRLQTPGIISMRVDMIVVAAILTNYVRRKLGATRMHLSTYALKEGVISEMAREVKPVN</sequence>
<dbReference type="InterPro" id="IPR003695">
    <property type="entry name" value="Ppx_GppA_N"/>
</dbReference>
<dbReference type="EMBL" id="JAMWYS010000053">
    <property type="protein sequence ID" value="MCO4294168.1"/>
    <property type="molecule type" value="Genomic_DNA"/>
</dbReference>
<gene>
    <name evidence="2" type="ORF">NF867_15000</name>
</gene>
<dbReference type="InterPro" id="IPR050273">
    <property type="entry name" value="GppA/Ppx_hydrolase"/>
</dbReference>
<evidence type="ECO:0000313" key="3">
    <source>
        <dbReference type="Proteomes" id="UP001155182"/>
    </source>
</evidence>
<organism evidence="2 3">
    <name type="scientific">Solitalea agri</name>
    <dbReference type="NCBI Taxonomy" id="2953739"/>
    <lineage>
        <taxon>Bacteria</taxon>
        <taxon>Pseudomonadati</taxon>
        <taxon>Bacteroidota</taxon>
        <taxon>Sphingobacteriia</taxon>
        <taxon>Sphingobacteriales</taxon>
        <taxon>Sphingobacteriaceae</taxon>
        <taxon>Solitalea</taxon>
    </lineage>
</organism>
<dbReference type="AlphaFoldDB" id="A0A9X2F9C2"/>
<dbReference type="CDD" id="cd24055">
    <property type="entry name" value="ASKHA_NBD_ChPPX-like"/>
    <property type="match status" value="1"/>
</dbReference>
<evidence type="ECO:0000313" key="2">
    <source>
        <dbReference type="EMBL" id="MCO4294168.1"/>
    </source>
</evidence>
<feature type="domain" description="Ppx/GppA phosphatase N-terminal" evidence="1">
    <location>
        <begin position="16"/>
        <end position="305"/>
    </location>
</feature>
<dbReference type="Gene3D" id="3.30.420.150">
    <property type="entry name" value="Exopolyphosphatase. Domain 2"/>
    <property type="match status" value="1"/>
</dbReference>